<evidence type="ECO:0000256" key="6">
    <source>
        <dbReference type="PROSITE-ProRule" id="PRU00331"/>
    </source>
</evidence>
<keyword evidence="5" id="KW-0378">Hydrolase</keyword>
<dbReference type="EMBL" id="AWUE01020665">
    <property type="protein sequence ID" value="OMO67158.1"/>
    <property type="molecule type" value="Genomic_DNA"/>
</dbReference>
<dbReference type="InterPro" id="IPR006155">
    <property type="entry name" value="Josephin"/>
</dbReference>
<evidence type="ECO:0000259" key="8">
    <source>
        <dbReference type="PROSITE" id="PS50957"/>
    </source>
</evidence>
<evidence type="ECO:0000256" key="2">
    <source>
        <dbReference type="ARBA" id="ARBA00012759"/>
    </source>
</evidence>
<organism evidence="9 10">
    <name type="scientific">Corchorus olitorius</name>
    <dbReference type="NCBI Taxonomy" id="93759"/>
    <lineage>
        <taxon>Eukaryota</taxon>
        <taxon>Viridiplantae</taxon>
        <taxon>Streptophyta</taxon>
        <taxon>Embryophyta</taxon>
        <taxon>Tracheophyta</taxon>
        <taxon>Spermatophyta</taxon>
        <taxon>Magnoliopsida</taxon>
        <taxon>eudicotyledons</taxon>
        <taxon>Gunneridae</taxon>
        <taxon>Pentapetalae</taxon>
        <taxon>rosids</taxon>
        <taxon>malvids</taxon>
        <taxon>Malvales</taxon>
        <taxon>Malvaceae</taxon>
        <taxon>Grewioideae</taxon>
        <taxon>Apeibeae</taxon>
        <taxon>Corchorus</taxon>
    </lineage>
</organism>
<dbReference type="Proteomes" id="UP000187203">
    <property type="component" value="Unassembled WGS sequence"/>
</dbReference>
<name>A0A1R3H9X6_9ROSI</name>
<sequence>MAPFPFRVIPRKIVLFGTWALSWYASCQSKVSEMRNANRHSQEMACLCDIKLLNNILEYHQLFQHQEHETIRKEIAEKKVLSLHMSESTTASCLRFGHME</sequence>
<evidence type="ECO:0000256" key="4">
    <source>
        <dbReference type="ARBA" id="ARBA00022786"/>
    </source>
</evidence>
<gene>
    <name evidence="9" type="ORF">COLO4_30209</name>
</gene>
<protein>
    <recommendedName>
        <fullName evidence="2">ubiquitinyl hydrolase 1</fullName>
        <ecNumber evidence="2">3.4.19.12</ecNumber>
    </recommendedName>
</protein>
<dbReference type="PROSITE" id="PS50957">
    <property type="entry name" value="JOSEPHIN"/>
    <property type="match status" value="1"/>
</dbReference>
<evidence type="ECO:0000256" key="5">
    <source>
        <dbReference type="ARBA" id="ARBA00022801"/>
    </source>
</evidence>
<evidence type="ECO:0000256" key="1">
    <source>
        <dbReference type="ARBA" id="ARBA00000707"/>
    </source>
</evidence>
<dbReference type="EC" id="3.4.19.12" evidence="2"/>
<comment type="catalytic activity">
    <reaction evidence="1">
        <text>Thiol-dependent hydrolysis of ester, thioester, amide, peptide and isopeptide bonds formed by the C-terminal Gly of ubiquitin (a 76-residue protein attached to proteins as an intracellular targeting signal).</text>
        <dbReference type="EC" id="3.4.19.12"/>
    </reaction>
</comment>
<keyword evidence="3" id="KW-0645">Protease</keyword>
<dbReference type="GO" id="GO:0004843">
    <property type="term" value="F:cysteine-type deubiquitinase activity"/>
    <property type="evidence" value="ECO:0007669"/>
    <property type="project" value="UniProtKB-EC"/>
</dbReference>
<dbReference type="AlphaFoldDB" id="A0A1R3H9X6"/>
<feature type="domain" description="Josephin" evidence="8">
    <location>
        <begin position="35"/>
        <end position="100"/>
    </location>
</feature>
<comment type="caution">
    <text evidence="6">Lacks conserved residue(s) required for the propagation of feature annotation.</text>
</comment>
<evidence type="ECO:0000313" key="10">
    <source>
        <dbReference type="Proteomes" id="UP000187203"/>
    </source>
</evidence>
<dbReference type="GO" id="GO:0006508">
    <property type="term" value="P:proteolysis"/>
    <property type="evidence" value="ECO:0007669"/>
    <property type="project" value="UniProtKB-KW"/>
</dbReference>
<comment type="caution">
    <text evidence="9">The sequence shown here is derived from an EMBL/GenBank/DDBJ whole genome shotgun (WGS) entry which is preliminary data.</text>
</comment>
<accession>A0A1R3H9X6</accession>
<evidence type="ECO:0000256" key="3">
    <source>
        <dbReference type="ARBA" id="ARBA00022670"/>
    </source>
</evidence>
<evidence type="ECO:0000313" key="9">
    <source>
        <dbReference type="EMBL" id="OMO67158.1"/>
    </source>
</evidence>
<keyword evidence="10" id="KW-1185">Reference proteome</keyword>
<evidence type="ECO:0000256" key="7">
    <source>
        <dbReference type="SAM" id="SignalP"/>
    </source>
</evidence>
<keyword evidence="4" id="KW-0833">Ubl conjugation pathway</keyword>
<feature type="chain" id="PRO_5012187393" description="ubiquitinyl hydrolase 1" evidence="7">
    <location>
        <begin position="30"/>
        <end position="100"/>
    </location>
</feature>
<keyword evidence="7" id="KW-0732">Signal</keyword>
<dbReference type="GO" id="GO:0016579">
    <property type="term" value="P:protein deubiquitination"/>
    <property type="evidence" value="ECO:0007669"/>
    <property type="project" value="InterPro"/>
</dbReference>
<feature type="signal peptide" evidence="7">
    <location>
        <begin position="1"/>
        <end position="29"/>
    </location>
</feature>
<reference evidence="10" key="1">
    <citation type="submission" date="2013-09" db="EMBL/GenBank/DDBJ databases">
        <title>Corchorus olitorius genome sequencing.</title>
        <authorList>
            <person name="Alam M."/>
            <person name="Haque M.S."/>
            <person name="Islam M.S."/>
            <person name="Emdad E.M."/>
            <person name="Islam M.M."/>
            <person name="Ahmed B."/>
            <person name="Halim A."/>
            <person name="Hossen Q.M.M."/>
            <person name="Hossain M.Z."/>
            <person name="Ahmed R."/>
            <person name="Khan M.M."/>
            <person name="Islam R."/>
            <person name="Rashid M.M."/>
            <person name="Khan S.A."/>
            <person name="Rahman M.S."/>
            <person name="Alam M."/>
            <person name="Yahiya A.S."/>
            <person name="Khan M.S."/>
            <person name="Azam M.S."/>
            <person name="Haque T."/>
            <person name="Lashkar M.Z.H."/>
            <person name="Akhand A.I."/>
            <person name="Morshed G."/>
            <person name="Roy S."/>
            <person name="Uddin K.S."/>
            <person name="Rabeya T."/>
            <person name="Hossain A.S."/>
            <person name="Chowdhury A."/>
            <person name="Snigdha A.R."/>
            <person name="Mortoza M.S."/>
            <person name="Matin S.A."/>
            <person name="Hoque S.M.E."/>
            <person name="Islam M.K."/>
            <person name="Roy D.K."/>
            <person name="Haider R."/>
            <person name="Moosa M.M."/>
            <person name="Elias S.M."/>
            <person name="Hasan A.M."/>
            <person name="Jahan S."/>
            <person name="Shafiuddin M."/>
            <person name="Mahmood N."/>
            <person name="Shommy N.S."/>
        </authorList>
    </citation>
    <scope>NUCLEOTIDE SEQUENCE [LARGE SCALE GENOMIC DNA]</scope>
    <source>
        <strain evidence="10">cv. O-4</strain>
    </source>
</reference>
<proteinExistence type="predicted"/>